<evidence type="ECO:0000256" key="2">
    <source>
        <dbReference type="ARBA" id="ARBA00022703"/>
    </source>
</evidence>
<dbReference type="EMBL" id="CALOZG010000002">
    <property type="protein sequence ID" value="CAH3944742.1"/>
    <property type="molecule type" value="Genomic_DNA"/>
</dbReference>
<evidence type="ECO:0000313" key="8">
    <source>
        <dbReference type="Proteomes" id="UP001152562"/>
    </source>
</evidence>
<dbReference type="PROSITE" id="PS50207">
    <property type="entry name" value="CASPASE_P10"/>
    <property type="match status" value="1"/>
</dbReference>
<dbReference type="SMART" id="SM00115">
    <property type="entry name" value="CASc"/>
    <property type="match status" value="1"/>
</dbReference>
<feature type="compositionally biased region" description="Polar residues" evidence="4">
    <location>
        <begin position="157"/>
        <end position="192"/>
    </location>
</feature>
<evidence type="ECO:0000313" key="7">
    <source>
        <dbReference type="EMBL" id="CAH3944742.1"/>
    </source>
</evidence>
<evidence type="ECO:0000259" key="5">
    <source>
        <dbReference type="PROSITE" id="PS50207"/>
    </source>
</evidence>
<dbReference type="GO" id="GO:0005737">
    <property type="term" value="C:cytoplasm"/>
    <property type="evidence" value="ECO:0007669"/>
    <property type="project" value="UniProtKB-ARBA"/>
</dbReference>
<evidence type="ECO:0000256" key="3">
    <source>
        <dbReference type="RuleBase" id="RU003971"/>
    </source>
</evidence>
<dbReference type="PANTHER" id="PTHR48169">
    <property type="entry name" value="DED DOMAIN-CONTAINING PROTEIN"/>
    <property type="match status" value="1"/>
</dbReference>
<keyword evidence="2" id="KW-0053">Apoptosis</keyword>
<dbReference type="InterPro" id="IPR001309">
    <property type="entry name" value="Pept_C14_p20"/>
</dbReference>
<feature type="compositionally biased region" description="Polar residues" evidence="4">
    <location>
        <begin position="66"/>
        <end position="94"/>
    </location>
</feature>
<protein>
    <recommendedName>
        <fullName evidence="9">Caspase family p20 domain-containing protein</fullName>
    </recommendedName>
</protein>
<dbReference type="Proteomes" id="UP001152562">
    <property type="component" value="Unassembled WGS sequence"/>
</dbReference>
<organism evidence="7 8">
    <name type="scientific">Pieris brassicae</name>
    <name type="common">White butterfly</name>
    <name type="synonym">Large white butterfly</name>
    <dbReference type="NCBI Taxonomy" id="7116"/>
    <lineage>
        <taxon>Eukaryota</taxon>
        <taxon>Metazoa</taxon>
        <taxon>Ecdysozoa</taxon>
        <taxon>Arthropoda</taxon>
        <taxon>Hexapoda</taxon>
        <taxon>Insecta</taxon>
        <taxon>Pterygota</taxon>
        <taxon>Neoptera</taxon>
        <taxon>Endopterygota</taxon>
        <taxon>Lepidoptera</taxon>
        <taxon>Glossata</taxon>
        <taxon>Ditrysia</taxon>
        <taxon>Papilionoidea</taxon>
        <taxon>Pieridae</taxon>
        <taxon>Pierinae</taxon>
        <taxon>Pieris</taxon>
    </lineage>
</organism>
<evidence type="ECO:0008006" key="9">
    <source>
        <dbReference type="Google" id="ProtNLM"/>
    </source>
</evidence>
<feature type="domain" description="Caspase family p20" evidence="6">
    <location>
        <begin position="277"/>
        <end position="400"/>
    </location>
</feature>
<sequence>MSTPTKITFTAGRKMCECPMCALKRELGDYDRSTTDGRVYNLPEYEANVTPSAIQKPNQNVITVSKSNLKPSDNTKVTPQANTQSPNSSNTVNTPKIPESKVPESKTVLPTNLPLENQKPNDVTKVTSEANPQSPNRTSTVNSSKISESKAPESKTVLPTNLPLENQKPNDVTKVTSEANPQSPNSSNTVNSRKIPESKVPESTNVLPTAVNQIEQQTNVKSELRPSTVNSATTESKNEILQSRTFSQLKAINSQEDRTNTRPLNKHAKTYELENFEKKLLIIINQYEIIGYKEPRWGTENDVIALTHTFTKFGFDIELHEDETVSEVSTLLGTFDDRNFSEYGCVAIVVLTHGIKGGYLHAKDGLYHEYVLLNAFKTQDRPSLVTKPKLLIIQACRGEQSVEGVNVGTPSTTKRDAACFEPYLLPCESDIYVLHSSYEGKPSHRDILDGSWLIQTLCKKINELAPTHDLASIVTEVKQEVAIDLCFEEYNTETLEVETNTQVPVDTSTLIRKLYFRKYGDAPISGIPTTPDMKVEKCSCFKDYFTYIRACLRLHLKQNPGDAITEYFITASESLESRSDTSDKEKITKAIVNYLSLNSKQSLFYKSIHFKN</sequence>
<dbReference type="SUPFAM" id="SSF52129">
    <property type="entry name" value="Caspase-like"/>
    <property type="match status" value="1"/>
</dbReference>
<dbReference type="GO" id="GO:0004197">
    <property type="term" value="F:cysteine-type endopeptidase activity"/>
    <property type="evidence" value="ECO:0007669"/>
    <property type="project" value="InterPro"/>
</dbReference>
<dbReference type="PROSITE" id="PS50208">
    <property type="entry name" value="CASPASE_P20"/>
    <property type="match status" value="1"/>
</dbReference>
<name>A0A9P0SU96_PIEBR</name>
<dbReference type="InterPro" id="IPR033139">
    <property type="entry name" value="Caspase_cys_AS"/>
</dbReference>
<evidence type="ECO:0000256" key="4">
    <source>
        <dbReference type="SAM" id="MobiDB-lite"/>
    </source>
</evidence>
<dbReference type="GO" id="GO:0051604">
    <property type="term" value="P:protein maturation"/>
    <property type="evidence" value="ECO:0007669"/>
    <property type="project" value="UniProtKB-ARBA"/>
</dbReference>
<feature type="domain" description="Caspase family p10" evidence="5">
    <location>
        <begin position="421"/>
        <end position="518"/>
    </location>
</feature>
<dbReference type="GO" id="GO:0043067">
    <property type="term" value="P:regulation of programmed cell death"/>
    <property type="evidence" value="ECO:0007669"/>
    <property type="project" value="UniProtKB-ARBA"/>
</dbReference>
<dbReference type="AlphaFoldDB" id="A0A9P0SU96"/>
<keyword evidence="8" id="KW-1185">Reference proteome</keyword>
<dbReference type="InterPro" id="IPR011600">
    <property type="entry name" value="Pept_C14_caspase"/>
</dbReference>
<gene>
    <name evidence="7" type="ORF">PIBRA_LOCUS1366</name>
</gene>
<dbReference type="GO" id="GO:0006915">
    <property type="term" value="P:apoptotic process"/>
    <property type="evidence" value="ECO:0007669"/>
    <property type="project" value="UniProtKB-KW"/>
</dbReference>
<dbReference type="Gene3D" id="3.40.50.1460">
    <property type="match status" value="1"/>
</dbReference>
<dbReference type="InterPro" id="IPR002138">
    <property type="entry name" value="Pept_C14_p10"/>
</dbReference>
<evidence type="ECO:0000256" key="1">
    <source>
        <dbReference type="ARBA" id="ARBA00010134"/>
    </source>
</evidence>
<accession>A0A9P0SU96</accession>
<dbReference type="PANTHER" id="PTHR48169:SF7">
    <property type="entry name" value="CASPASE 10"/>
    <property type="match status" value="1"/>
</dbReference>
<dbReference type="GO" id="GO:0006508">
    <property type="term" value="P:proteolysis"/>
    <property type="evidence" value="ECO:0007669"/>
    <property type="project" value="InterPro"/>
</dbReference>
<dbReference type="InterPro" id="IPR029030">
    <property type="entry name" value="Caspase-like_dom_sf"/>
</dbReference>
<comment type="similarity">
    <text evidence="1 3">Belongs to the peptidase C14A family.</text>
</comment>
<dbReference type="InterPro" id="IPR015917">
    <property type="entry name" value="Pept_C14A"/>
</dbReference>
<proteinExistence type="inferred from homology"/>
<feature type="region of interest" description="Disordered" evidence="4">
    <location>
        <begin position="66"/>
        <end position="237"/>
    </location>
</feature>
<dbReference type="Pfam" id="PF00656">
    <property type="entry name" value="Peptidase_C14"/>
    <property type="match status" value="1"/>
</dbReference>
<dbReference type="PROSITE" id="PS01122">
    <property type="entry name" value="CASPASE_CYS"/>
    <property type="match status" value="1"/>
</dbReference>
<comment type="caution">
    <text evidence="7">The sequence shown here is derived from an EMBL/GenBank/DDBJ whole genome shotgun (WGS) entry which is preliminary data.</text>
</comment>
<feature type="compositionally biased region" description="Polar residues" evidence="4">
    <location>
        <begin position="201"/>
        <end position="237"/>
    </location>
</feature>
<feature type="compositionally biased region" description="Polar residues" evidence="4">
    <location>
        <begin position="108"/>
        <end position="146"/>
    </location>
</feature>
<evidence type="ECO:0000259" key="6">
    <source>
        <dbReference type="PROSITE" id="PS50208"/>
    </source>
</evidence>
<dbReference type="PRINTS" id="PR00376">
    <property type="entry name" value="IL1BCENZYME"/>
</dbReference>
<reference evidence="7" key="1">
    <citation type="submission" date="2022-05" db="EMBL/GenBank/DDBJ databases">
        <authorList>
            <person name="Okamura Y."/>
        </authorList>
    </citation>
    <scope>NUCLEOTIDE SEQUENCE</scope>
</reference>